<proteinExistence type="predicted"/>
<organism evidence="2 3">
    <name type="scientific">Polytolypa hystricis (strain UAMH7299)</name>
    <dbReference type="NCBI Taxonomy" id="1447883"/>
    <lineage>
        <taxon>Eukaryota</taxon>
        <taxon>Fungi</taxon>
        <taxon>Dikarya</taxon>
        <taxon>Ascomycota</taxon>
        <taxon>Pezizomycotina</taxon>
        <taxon>Eurotiomycetes</taxon>
        <taxon>Eurotiomycetidae</taxon>
        <taxon>Onygenales</taxon>
        <taxon>Onygenales incertae sedis</taxon>
        <taxon>Polytolypa</taxon>
    </lineage>
</organism>
<comment type="caution">
    <text evidence="2">The sequence shown here is derived from an EMBL/GenBank/DDBJ whole genome shotgun (WGS) entry which is preliminary data.</text>
</comment>
<feature type="compositionally biased region" description="Polar residues" evidence="1">
    <location>
        <begin position="80"/>
        <end position="116"/>
    </location>
</feature>
<accession>A0A2B7YS24</accession>
<sequence>MSPSNSSMPPDPNTVFEWLSSVDPGDGDPAMPLSRAIPSFWHSKYGDRNSRQSVSSDCVNLRTVRRESDPYALFEGNGDDISSPSRYMSTRTRCSQNPHSRPPSEFNQGARANSSRAHFPTDKTPRRISLAANGDGFQNDAHALGANDLGPFSSTPHNSGNGMAASEFVDKGQRTVYGRKPRHKTRRDRYEPKGVAEPSERTSKGRCKKKTTKLKTKRKSHAAGNENGFRAYNVSRDRLTLNSSFDLGLFRKGRASSPVGRLGRPELPDLSFSEMAFLSKGSQQKPQPLSKVPPSNVNGQNDKVTLEEISKYFSCQGPSKSRQKTQYPATSPHLPIHIQDNVSSVRGEACLQNAARAAPVQSTDCSPVTAYLSWSETSKSIACPSTTSNRDGNEDNDKTTSSGYKLCNSYGAKRPPAAVGEPSPMFDKELDTRVQDAVFQNAYITPNVSMSTHSKPFYNLDDLQSLAKSTCADVTPTTQDTICFQSNNIGSSCSQAKETDATSTYDMRRAPTEAQQLELARDSVYEQRRGDNEGLVGSSLAGSGVGNRAVLSVSGGLPVTASITTLQQFSAEGSGPNLGRRDESQYAFLSRSMNPSRYVVSENPHTSTWKTQPKGPSYSNERRHPPSPRFIGDEAPFAVNTGTAFETPNLNENEQENRQIRGHTMLPTMDQSTIGEHVFDDLLTLDPDVLSVILDPEIDAPEAIDLLPYLNPISRVAHSDALPMPSPQAQNVYTSQLPPYREDLPSSVQAVTFSSTKTLPSMRPFCRCSISPAKRSQYQPPPSLTDTSFWRRNRLY</sequence>
<feature type="region of interest" description="Disordered" evidence="1">
    <location>
        <begin position="598"/>
        <end position="633"/>
    </location>
</feature>
<dbReference type="Proteomes" id="UP000224634">
    <property type="component" value="Unassembled WGS sequence"/>
</dbReference>
<feature type="region of interest" description="Disordered" evidence="1">
    <location>
        <begin position="73"/>
        <end position="124"/>
    </location>
</feature>
<feature type="compositionally biased region" description="Basic and acidic residues" evidence="1">
    <location>
        <begin position="188"/>
        <end position="203"/>
    </location>
</feature>
<feature type="compositionally biased region" description="Basic residues" evidence="1">
    <location>
        <begin position="177"/>
        <end position="187"/>
    </location>
</feature>
<feature type="region of interest" description="Disordered" evidence="1">
    <location>
        <begin position="141"/>
        <end position="224"/>
    </location>
</feature>
<feature type="compositionally biased region" description="Basic residues" evidence="1">
    <location>
        <begin position="204"/>
        <end position="221"/>
    </location>
</feature>
<evidence type="ECO:0000313" key="2">
    <source>
        <dbReference type="EMBL" id="PGH23849.1"/>
    </source>
</evidence>
<protein>
    <submittedName>
        <fullName evidence="2">Uncharacterized protein</fullName>
    </submittedName>
</protein>
<gene>
    <name evidence="2" type="ORF">AJ80_02097</name>
</gene>
<evidence type="ECO:0000256" key="1">
    <source>
        <dbReference type="SAM" id="MobiDB-lite"/>
    </source>
</evidence>
<evidence type="ECO:0000313" key="3">
    <source>
        <dbReference type="Proteomes" id="UP000224634"/>
    </source>
</evidence>
<feature type="compositionally biased region" description="Polar residues" evidence="1">
    <location>
        <begin position="152"/>
        <end position="161"/>
    </location>
</feature>
<reference evidence="2 3" key="1">
    <citation type="submission" date="2017-10" db="EMBL/GenBank/DDBJ databases">
        <title>Comparative genomics in systemic dimorphic fungi from Ajellomycetaceae.</title>
        <authorList>
            <person name="Munoz J.F."/>
            <person name="Mcewen J.G."/>
            <person name="Clay O.K."/>
            <person name="Cuomo C.A."/>
        </authorList>
    </citation>
    <scope>NUCLEOTIDE SEQUENCE [LARGE SCALE GENOMIC DNA]</scope>
    <source>
        <strain evidence="2 3">UAMH7299</strain>
    </source>
</reference>
<dbReference type="EMBL" id="PDNA01000019">
    <property type="protein sequence ID" value="PGH23849.1"/>
    <property type="molecule type" value="Genomic_DNA"/>
</dbReference>
<feature type="region of interest" description="Disordered" evidence="1">
    <location>
        <begin position="281"/>
        <end position="300"/>
    </location>
</feature>
<feature type="region of interest" description="Disordered" evidence="1">
    <location>
        <begin position="1"/>
        <end position="35"/>
    </location>
</feature>
<dbReference type="AlphaFoldDB" id="A0A2B7YS24"/>
<keyword evidence="3" id="KW-1185">Reference proteome</keyword>
<dbReference type="STRING" id="1447883.A0A2B7YS24"/>
<dbReference type="OrthoDB" id="2537141at2759"/>
<name>A0A2B7YS24_POLH7</name>